<dbReference type="Pfam" id="PF02254">
    <property type="entry name" value="TrkA_N"/>
    <property type="match status" value="1"/>
</dbReference>
<dbReference type="GO" id="GO:0006813">
    <property type="term" value="P:potassium ion transport"/>
    <property type="evidence" value="ECO:0007669"/>
    <property type="project" value="InterPro"/>
</dbReference>
<gene>
    <name evidence="4" type="ordered locus">Dacet_1941</name>
</gene>
<dbReference type="OrthoDB" id="9775180at2"/>
<proteinExistence type="predicted"/>
<evidence type="ECO:0000313" key="5">
    <source>
        <dbReference type="Proteomes" id="UP000002012"/>
    </source>
</evidence>
<accession>D4H141</accession>
<dbReference type="InterPro" id="IPR006037">
    <property type="entry name" value="RCK_C"/>
</dbReference>
<dbReference type="RefSeq" id="WP_013011214.1">
    <property type="nucleotide sequence ID" value="NC_013943.1"/>
</dbReference>
<keyword evidence="5" id="KW-1185">Reference proteome</keyword>
<dbReference type="EMBL" id="CP001968">
    <property type="protein sequence ID" value="ADD68704.1"/>
    <property type="molecule type" value="Genomic_DNA"/>
</dbReference>
<dbReference type="InterPro" id="IPR036291">
    <property type="entry name" value="NAD(P)-bd_dom_sf"/>
</dbReference>
<evidence type="ECO:0000259" key="3">
    <source>
        <dbReference type="PROSITE" id="PS51202"/>
    </source>
</evidence>
<dbReference type="SUPFAM" id="SSF51735">
    <property type="entry name" value="NAD(P)-binding Rossmann-fold domains"/>
    <property type="match status" value="1"/>
</dbReference>
<dbReference type="GO" id="GO:0008324">
    <property type="term" value="F:monoatomic cation transmembrane transporter activity"/>
    <property type="evidence" value="ECO:0007669"/>
    <property type="project" value="InterPro"/>
</dbReference>
<dbReference type="SUPFAM" id="SSF116726">
    <property type="entry name" value="TrkA C-terminal domain-like"/>
    <property type="match status" value="1"/>
</dbReference>
<dbReference type="PANTHER" id="PTHR43833:SF5">
    <property type="entry name" value="TRK SYSTEM POTASSIUM UPTAKE PROTEIN TRKA"/>
    <property type="match status" value="1"/>
</dbReference>
<dbReference type="Gene3D" id="3.40.50.720">
    <property type="entry name" value="NAD(P)-binding Rossmann-like Domain"/>
    <property type="match status" value="1"/>
</dbReference>
<sequence length="478" mass="53920">MSNKTNGNSEKYTLIIGLGYFEKEMVDHLRQQRTIKVMEIKEAAIDKLKGQFDDVEFINGDSSSLVTWKKLDKQAISQIIITIRDKDIVHETCRIIREYLELEILIIVISYDDYDTGILDEFNITVVRPLQMSLDIIANLLDKNVSWPVNIGNREGEIVEVQVLKNSHLIGVKLKHIRPISWSVALIYKNGKPSVPNANTRITIGDRVIIVGEPNVVKGIIETLSKGEPNFPLQFGPNIAVLCHRQYPKLIDEAVYLLRNTLANKLHILPVKGKSISKLAEKLKNEKVELTTGEVVISYEDIADLKDGMIVMPKKKGLFYAQYYRKFFNNGRSPILFTNGTTKYDHVLISLNTETPAFALETGAEFAKLLGAKFTVLYVSAIEGERGKKDMEYLNYRKDLIADFEMSDGVTIDHEILSGNPVIETVERVAQFKGENCMVVVTFDPEDSTSVFKPNVPYLITRKTEASVLAIPVEDTHA</sequence>
<keyword evidence="1" id="KW-0813">Transport</keyword>
<dbReference type="HOGENOM" id="CLU_044839_0_0_0"/>
<organism evidence="4 5">
    <name type="scientific">Denitrovibrio acetiphilus (strain DSM 12809 / NBRC 114555 / N2460)</name>
    <dbReference type="NCBI Taxonomy" id="522772"/>
    <lineage>
        <taxon>Bacteria</taxon>
        <taxon>Pseudomonadati</taxon>
        <taxon>Deferribacterota</taxon>
        <taxon>Deferribacteres</taxon>
        <taxon>Deferribacterales</taxon>
        <taxon>Geovibrionaceae</taxon>
        <taxon>Denitrovibrio</taxon>
    </lineage>
</organism>
<dbReference type="Gene3D" id="3.30.70.1450">
    <property type="entry name" value="Regulator of K+ conductance, C-terminal domain"/>
    <property type="match status" value="1"/>
</dbReference>
<feature type="domain" description="RCK C-terminal" evidence="3">
    <location>
        <begin position="146"/>
        <end position="226"/>
    </location>
</feature>
<protein>
    <submittedName>
        <fullName evidence="4">TrkA-C domain protein</fullName>
    </submittedName>
</protein>
<keyword evidence="2" id="KW-0406">Ion transport</keyword>
<dbReference type="InterPro" id="IPR003148">
    <property type="entry name" value="RCK_N"/>
</dbReference>
<dbReference type="Proteomes" id="UP000002012">
    <property type="component" value="Chromosome"/>
</dbReference>
<dbReference type="PANTHER" id="PTHR43833">
    <property type="entry name" value="POTASSIUM CHANNEL PROTEIN 2-RELATED-RELATED"/>
    <property type="match status" value="1"/>
</dbReference>
<dbReference type="InParanoid" id="D4H141"/>
<evidence type="ECO:0000256" key="2">
    <source>
        <dbReference type="ARBA" id="ARBA00023065"/>
    </source>
</evidence>
<dbReference type="InterPro" id="IPR036721">
    <property type="entry name" value="RCK_C_sf"/>
</dbReference>
<dbReference type="AlphaFoldDB" id="D4H141"/>
<evidence type="ECO:0000313" key="4">
    <source>
        <dbReference type="EMBL" id="ADD68704.1"/>
    </source>
</evidence>
<dbReference type="PROSITE" id="PS51202">
    <property type="entry name" value="RCK_C"/>
    <property type="match status" value="1"/>
</dbReference>
<dbReference type="PaxDb" id="522772-Dacet_1941"/>
<dbReference type="STRING" id="522772.Dacet_1941"/>
<evidence type="ECO:0000256" key="1">
    <source>
        <dbReference type="ARBA" id="ARBA00022448"/>
    </source>
</evidence>
<dbReference type="Pfam" id="PF02080">
    <property type="entry name" value="TrkA_C"/>
    <property type="match status" value="1"/>
</dbReference>
<dbReference type="InterPro" id="IPR050721">
    <property type="entry name" value="Trk_Ktr_HKT_K-transport"/>
</dbReference>
<name>D4H141_DENA2</name>
<dbReference type="KEGG" id="dap:Dacet_1941"/>
<dbReference type="eggNOG" id="COG0569">
    <property type="taxonomic scope" value="Bacteria"/>
</dbReference>
<reference evidence="4 5" key="1">
    <citation type="journal article" date="2010" name="Stand. Genomic Sci.">
        <title>Complete genome sequence of Denitrovibrio acetiphilus type strain (N2460).</title>
        <authorList>
            <person name="Kiss H."/>
            <person name="Lang E."/>
            <person name="Lapidus A."/>
            <person name="Copeland A."/>
            <person name="Nolan M."/>
            <person name="Glavina Del Rio T."/>
            <person name="Chen F."/>
            <person name="Lucas S."/>
            <person name="Tice H."/>
            <person name="Cheng J.F."/>
            <person name="Han C."/>
            <person name="Goodwin L."/>
            <person name="Pitluck S."/>
            <person name="Liolios K."/>
            <person name="Pati A."/>
            <person name="Ivanova N."/>
            <person name="Mavromatis K."/>
            <person name="Chen A."/>
            <person name="Palaniappan K."/>
            <person name="Land M."/>
            <person name="Hauser L."/>
            <person name="Chang Y.J."/>
            <person name="Jeffries C.D."/>
            <person name="Detter J.C."/>
            <person name="Brettin T."/>
            <person name="Spring S."/>
            <person name="Rohde M."/>
            <person name="Goker M."/>
            <person name="Woyke T."/>
            <person name="Bristow J."/>
            <person name="Eisen J.A."/>
            <person name="Markowitz V."/>
            <person name="Hugenholtz P."/>
            <person name="Kyrpides N.C."/>
            <person name="Klenk H.P."/>
        </authorList>
    </citation>
    <scope>NUCLEOTIDE SEQUENCE [LARGE SCALE GENOMIC DNA]</scope>
    <source>
        <strain evidence="5">DSM 12809 / NBRC 114555 / N2460</strain>
    </source>
</reference>